<evidence type="ECO:0000256" key="1">
    <source>
        <dbReference type="SAM" id="MobiDB-lite"/>
    </source>
</evidence>
<accession>A0ABV8KXL5</accession>
<sequence length="113" mass="12293">MPSPGDVVRLGREASVQFGGDRALVLRVTVVNDRPTYDGWVWLTGYVLGETGEAIDKREVFVQVAGIQPAGEPTAVAPVARPARAVARRPRRHRADTRTTPPQRTRGIDPALV</sequence>
<evidence type="ECO:0000313" key="3">
    <source>
        <dbReference type="Proteomes" id="UP001595868"/>
    </source>
</evidence>
<proteinExistence type="predicted"/>
<evidence type="ECO:0000313" key="2">
    <source>
        <dbReference type="EMBL" id="MFC4110728.1"/>
    </source>
</evidence>
<dbReference type="Proteomes" id="UP001595868">
    <property type="component" value="Unassembled WGS sequence"/>
</dbReference>
<dbReference type="RefSeq" id="WP_377553407.1">
    <property type="nucleotide sequence ID" value="NZ_JBHSBN010000055.1"/>
</dbReference>
<protein>
    <submittedName>
        <fullName evidence="2">Uncharacterized protein</fullName>
    </submittedName>
</protein>
<keyword evidence="3" id="KW-1185">Reference proteome</keyword>
<feature type="compositionally biased region" description="Low complexity" evidence="1">
    <location>
        <begin position="73"/>
        <end position="85"/>
    </location>
</feature>
<organism evidence="2 3">
    <name type="scientific">Micromonospora zhanjiangensis</name>
    <dbReference type="NCBI Taxonomy" id="1522057"/>
    <lineage>
        <taxon>Bacteria</taxon>
        <taxon>Bacillati</taxon>
        <taxon>Actinomycetota</taxon>
        <taxon>Actinomycetes</taxon>
        <taxon>Micromonosporales</taxon>
        <taxon>Micromonosporaceae</taxon>
        <taxon>Micromonospora</taxon>
    </lineage>
</organism>
<feature type="region of interest" description="Disordered" evidence="1">
    <location>
        <begin position="73"/>
        <end position="113"/>
    </location>
</feature>
<feature type="compositionally biased region" description="Basic residues" evidence="1">
    <location>
        <begin position="86"/>
        <end position="95"/>
    </location>
</feature>
<gene>
    <name evidence="2" type="ORF">ACFOX0_33060</name>
</gene>
<dbReference type="EMBL" id="JBHSBN010000055">
    <property type="protein sequence ID" value="MFC4110728.1"/>
    <property type="molecule type" value="Genomic_DNA"/>
</dbReference>
<name>A0ABV8KXL5_9ACTN</name>
<reference evidence="3" key="1">
    <citation type="journal article" date="2019" name="Int. J. Syst. Evol. Microbiol.">
        <title>The Global Catalogue of Microorganisms (GCM) 10K type strain sequencing project: providing services to taxonomists for standard genome sequencing and annotation.</title>
        <authorList>
            <consortium name="The Broad Institute Genomics Platform"/>
            <consortium name="The Broad Institute Genome Sequencing Center for Infectious Disease"/>
            <person name="Wu L."/>
            <person name="Ma J."/>
        </authorList>
    </citation>
    <scope>NUCLEOTIDE SEQUENCE [LARGE SCALE GENOMIC DNA]</scope>
    <source>
        <strain evidence="3">2902at01</strain>
    </source>
</reference>
<comment type="caution">
    <text evidence="2">The sequence shown here is derived from an EMBL/GenBank/DDBJ whole genome shotgun (WGS) entry which is preliminary data.</text>
</comment>